<dbReference type="Pfam" id="PF14244">
    <property type="entry name" value="Retrotran_gag_3"/>
    <property type="match status" value="1"/>
</dbReference>
<dbReference type="PANTHER" id="PTHR37610">
    <property type="entry name" value="CCHC-TYPE DOMAIN-CONTAINING PROTEIN"/>
    <property type="match status" value="1"/>
</dbReference>
<gene>
    <name evidence="2" type="ORF">FEM48_Zijuj09G0108800</name>
</gene>
<comment type="caution">
    <text evidence="2">The sequence shown here is derived from an EMBL/GenBank/DDBJ whole genome shotgun (WGS) entry which is preliminary data.</text>
</comment>
<sequence length="214" mass="24206">MADSDPSLKLSSVPLNVFNFVSWSKAVTLSLGGKRKLGYLDGSLLCPKIDDAKFEDWLATNQLVRSWILNSMDPQINEIFTYSESAREVREAVTELAEEDKIFALLSSLKPDYETFRSNILMDAKLPTLATVCASIQQEEIHKRTMKVAELIQDAEKLESHALVTGKFDRKNFQVQKRRIILYTKERRNSSIVNIVVNLGIQKIDVGSCIHISN</sequence>
<dbReference type="EMBL" id="JAEACU010000009">
    <property type="protein sequence ID" value="KAH7517859.1"/>
    <property type="molecule type" value="Genomic_DNA"/>
</dbReference>
<feature type="domain" description="Retrotransposon Copia-like N-terminal" evidence="1">
    <location>
        <begin position="5"/>
        <end position="47"/>
    </location>
</feature>
<evidence type="ECO:0000259" key="1">
    <source>
        <dbReference type="Pfam" id="PF14244"/>
    </source>
</evidence>
<protein>
    <recommendedName>
        <fullName evidence="1">Retrotransposon Copia-like N-terminal domain-containing protein</fullName>
    </recommendedName>
</protein>
<name>A0A978USK9_ZIZJJ</name>
<dbReference type="Pfam" id="PF14223">
    <property type="entry name" value="Retrotran_gag_2"/>
    <property type="match status" value="1"/>
</dbReference>
<dbReference type="AlphaFoldDB" id="A0A978USK9"/>
<evidence type="ECO:0000313" key="3">
    <source>
        <dbReference type="Proteomes" id="UP000813462"/>
    </source>
</evidence>
<evidence type="ECO:0000313" key="2">
    <source>
        <dbReference type="EMBL" id="KAH7517859.1"/>
    </source>
</evidence>
<proteinExistence type="predicted"/>
<dbReference type="PANTHER" id="PTHR37610:SF40">
    <property type="entry name" value="OS01G0909600 PROTEIN"/>
    <property type="match status" value="1"/>
</dbReference>
<dbReference type="Proteomes" id="UP000813462">
    <property type="component" value="Unassembled WGS sequence"/>
</dbReference>
<organism evidence="2 3">
    <name type="scientific">Ziziphus jujuba var. spinosa</name>
    <dbReference type="NCBI Taxonomy" id="714518"/>
    <lineage>
        <taxon>Eukaryota</taxon>
        <taxon>Viridiplantae</taxon>
        <taxon>Streptophyta</taxon>
        <taxon>Embryophyta</taxon>
        <taxon>Tracheophyta</taxon>
        <taxon>Spermatophyta</taxon>
        <taxon>Magnoliopsida</taxon>
        <taxon>eudicotyledons</taxon>
        <taxon>Gunneridae</taxon>
        <taxon>Pentapetalae</taxon>
        <taxon>rosids</taxon>
        <taxon>fabids</taxon>
        <taxon>Rosales</taxon>
        <taxon>Rhamnaceae</taxon>
        <taxon>Paliureae</taxon>
        <taxon>Ziziphus</taxon>
    </lineage>
</organism>
<reference evidence="2" key="1">
    <citation type="journal article" date="2021" name="Front. Plant Sci.">
        <title>Chromosome-Scale Genome Assembly for Chinese Sour Jujube and Insights Into Its Genome Evolution and Domestication Signature.</title>
        <authorList>
            <person name="Shen L.-Y."/>
            <person name="Luo H."/>
            <person name="Wang X.-L."/>
            <person name="Wang X.-M."/>
            <person name="Qiu X.-J."/>
            <person name="Liu H."/>
            <person name="Zhou S.-S."/>
            <person name="Jia K.-H."/>
            <person name="Nie S."/>
            <person name="Bao Y.-T."/>
            <person name="Zhang R.-G."/>
            <person name="Yun Q.-Z."/>
            <person name="Chai Y.-H."/>
            <person name="Lu J.-Y."/>
            <person name="Li Y."/>
            <person name="Zhao S.-W."/>
            <person name="Mao J.-F."/>
            <person name="Jia S.-G."/>
            <person name="Mao Y.-M."/>
        </authorList>
    </citation>
    <scope>NUCLEOTIDE SEQUENCE</scope>
    <source>
        <strain evidence="2">AT0</strain>
        <tissue evidence="2">Leaf</tissue>
    </source>
</reference>
<accession>A0A978USK9</accession>
<dbReference type="InterPro" id="IPR029472">
    <property type="entry name" value="Copia-like_N"/>
</dbReference>